<gene>
    <name evidence="1" type="ORF">CH338_29025</name>
</gene>
<reference evidence="1 2" key="1">
    <citation type="submission" date="2017-07" db="EMBL/GenBank/DDBJ databases">
        <title>Draft Genome Sequences of Select Purple Nonsulfur Bacteria.</title>
        <authorList>
            <person name="Lasarre B."/>
            <person name="Mckinlay J.B."/>
        </authorList>
    </citation>
    <scope>NUCLEOTIDE SEQUENCE [LARGE SCALE GENOMIC DNA]</scope>
    <source>
        <strain evidence="1 2">DSM 11907</strain>
    </source>
</reference>
<name>A0A327JTT2_9BRAD</name>
<dbReference type="EMBL" id="NPEU01000726">
    <property type="protein sequence ID" value="RAI28884.1"/>
    <property type="molecule type" value="Genomic_DNA"/>
</dbReference>
<evidence type="ECO:0000313" key="2">
    <source>
        <dbReference type="Proteomes" id="UP000248863"/>
    </source>
</evidence>
<protein>
    <submittedName>
        <fullName evidence="1">Uncharacterized protein</fullName>
    </submittedName>
</protein>
<proteinExistence type="predicted"/>
<sequence>VAAPAAPGVQPAELDAVAARADAAGTKAATVERNLTALQQQVTQRANAPVADKTVRLAVLTSSLRSLVERGAPYASELAAAKQLVSDPQTFAPLEPFAATGVPSALVLGRELSDVAPAMLKAGDLPAGEDYLDRLQSQAEKLVRWRPVKDQPASDLAAQIGRAEAKARQADLAGALAELAKLPPAVRAPAEPWIKKAEARQAAVAAAQRVSSGALSALATP</sequence>
<accession>A0A327JTT2</accession>
<organism evidence="1 2">
    <name type="scientific">Rhodoplanes elegans</name>
    <dbReference type="NCBI Taxonomy" id="29408"/>
    <lineage>
        <taxon>Bacteria</taxon>
        <taxon>Pseudomonadati</taxon>
        <taxon>Pseudomonadota</taxon>
        <taxon>Alphaproteobacteria</taxon>
        <taxon>Hyphomicrobiales</taxon>
        <taxon>Nitrobacteraceae</taxon>
        <taxon>Rhodoplanes</taxon>
    </lineage>
</organism>
<dbReference type="Proteomes" id="UP000248863">
    <property type="component" value="Unassembled WGS sequence"/>
</dbReference>
<dbReference type="RefSeq" id="WP_420853204.1">
    <property type="nucleotide sequence ID" value="NZ_NPEU01000726.1"/>
</dbReference>
<keyword evidence="2" id="KW-1185">Reference proteome</keyword>
<dbReference type="AlphaFoldDB" id="A0A327JTT2"/>
<feature type="non-terminal residue" evidence="1">
    <location>
        <position position="1"/>
    </location>
</feature>
<evidence type="ECO:0000313" key="1">
    <source>
        <dbReference type="EMBL" id="RAI28884.1"/>
    </source>
</evidence>
<comment type="caution">
    <text evidence="1">The sequence shown here is derived from an EMBL/GenBank/DDBJ whole genome shotgun (WGS) entry which is preliminary data.</text>
</comment>